<gene>
    <name evidence="2" type="ORF">GEV01_09945</name>
</gene>
<dbReference type="AlphaFoldDB" id="A0A843SBG1"/>
<organism evidence="2 3">
    <name type="scientific">Rugamonas rivuli</name>
    <dbReference type="NCBI Taxonomy" id="2743358"/>
    <lineage>
        <taxon>Bacteria</taxon>
        <taxon>Pseudomonadati</taxon>
        <taxon>Pseudomonadota</taxon>
        <taxon>Betaproteobacteria</taxon>
        <taxon>Burkholderiales</taxon>
        <taxon>Oxalobacteraceae</taxon>
        <taxon>Telluria group</taxon>
        <taxon>Rugamonas</taxon>
    </lineage>
</organism>
<evidence type="ECO:0000256" key="1">
    <source>
        <dbReference type="SAM" id="SignalP"/>
    </source>
</evidence>
<sequence length="290" mass="32710">MSILRRLLCVCLLSAAAVAALAEPIVVRYPRAESIDDERGEYGQALLELALAKSGGVYRVELSPTRMQQNRALVELQSGSGRIDIVGTMTSAEREEALLPVRIPMTRGLIGWRIGLVRADHKDLLRDVRTVDDLKRYTTAQGHDWPDVQILRHSGLKVHPVAVYSGLFGMLNAGRIDWAPRSANEIWAEAARHPELAIDPYIVIHYPTADYFFVNRNNPALAEAVRTGLEAALADGSFEQLFYLHYGRLLRNARFEHRLVINLPNPLLTPQTPLNRKELWFTLDDLKRYP</sequence>
<feature type="signal peptide" evidence="1">
    <location>
        <begin position="1"/>
        <end position="22"/>
    </location>
</feature>
<dbReference type="Proteomes" id="UP000444318">
    <property type="component" value="Unassembled WGS sequence"/>
</dbReference>
<dbReference type="EMBL" id="WHUF01000002">
    <property type="protein sequence ID" value="MQA19828.1"/>
    <property type="molecule type" value="Genomic_DNA"/>
</dbReference>
<proteinExistence type="predicted"/>
<comment type="caution">
    <text evidence="2">The sequence shown here is derived from an EMBL/GenBank/DDBJ whole genome shotgun (WGS) entry which is preliminary data.</text>
</comment>
<dbReference type="RefSeq" id="WP_152803811.1">
    <property type="nucleotide sequence ID" value="NZ_WHUF01000002.1"/>
</dbReference>
<keyword evidence="3" id="KW-1185">Reference proteome</keyword>
<dbReference type="Gene3D" id="3.40.190.10">
    <property type="entry name" value="Periplasmic binding protein-like II"/>
    <property type="match status" value="2"/>
</dbReference>
<evidence type="ECO:0000313" key="3">
    <source>
        <dbReference type="Proteomes" id="UP000444318"/>
    </source>
</evidence>
<reference evidence="2 3" key="1">
    <citation type="submission" date="2019-10" db="EMBL/GenBank/DDBJ databases">
        <title>Two novel species isolated from a subtropical stream in China.</title>
        <authorList>
            <person name="Lu H."/>
        </authorList>
    </citation>
    <scope>NUCLEOTIDE SEQUENCE [LARGE SCALE GENOMIC DNA]</scope>
    <source>
        <strain evidence="2 3">FT103W</strain>
    </source>
</reference>
<evidence type="ECO:0000313" key="2">
    <source>
        <dbReference type="EMBL" id="MQA19828.1"/>
    </source>
</evidence>
<dbReference type="SUPFAM" id="SSF53850">
    <property type="entry name" value="Periplasmic binding protein-like II"/>
    <property type="match status" value="1"/>
</dbReference>
<accession>A0A843SBG1</accession>
<name>A0A843SBG1_9BURK</name>
<feature type="chain" id="PRO_5032740767" evidence="1">
    <location>
        <begin position="23"/>
        <end position="290"/>
    </location>
</feature>
<protein>
    <submittedName>
        <fullName evidence="2">Transporter substrate-binding domain-containing protein</fullName>
    </submittedName>
</protein>
<keyword evidence="1" id="KW-0732">Signal</keyword>